<dbReference type="Proteomes" id="UP000284202">
    <property type="component" value="Unassembled WGS sequence"/>
</dbReference>
<dbReference type="RefSeq" id="WP_119749765.1">
    <property type="nucleotide sequence ID" value="NZ_QZCG01000009.1"/>
</dbReference>
<proteinExistence type="predicted"/>
<keyword evidence="2" id="KW-1185">Reference proteome</keyword>
<dbReference type="AlphaFoldDB" id="A0A418SSU2"/>
<gene>
    <name evidence="1" type="ORF">D3P04_13545</name>
</gene>
<evidence type="ECO:0000313" key="2">
    <source>
        <dbReference type="Proteomes" id="UP000284202"/>
    </source>
</evidence>
<name>A0A418SSU2_9RHOB</name>
<reference evidence="2" key="1">
    <citation type="submission" date="2018-09" db="EMBL/GenBank/DDBJ databases">
        <title>Acidovorax cavernicola nov. sp. isolated from Gruta de las Maravillas (Aracena, Spain).</title>
        <authorList>
            <person name="Jurado V."/>
            <person name="Gutierrez-Patricio S."/>
            <person name="Gonzalez-Pimentel J.L."/>
            <person name="Miller A.Z."/>
            <person name="Laiz L."/>
            <person name="Saiz-Jimenez C."/>
        </authorList>
    </citation>
    <scope>NUCLEOTIDE SEQUENCE [LARGE SCALE GENOMIC DNA]</scope>
    <source>
        <strain evidence="2">1011MAR3C25</strain>
    </source>
</reference>
<comment type="caution">
    <text evidence="1">The sequence shown here is derived from an EMBL/GenBank/DDBJ whole genome shotgun (WGS) entry which is preliminary data.</text>
</comment>
<sequence length="201" mass="22501">MAARDDLLAIPDEFLRSGRVGQAALVFMDFLDAPKRWWSGYGDLPAGGFIWQGLGDLISISPIRTSYSISAEQVTFELAATPEILALALAAKSRVRDRAVTVYDQLFAMEDVSIDSSEIQRGQPIGSPFSMFSGTMQRMPWSANGPSERTIRLEAEGLFFRRNAAPRGRWSDADQKSRYPGDRGLERLPIYANDYETRWRG</sequence>
<dbReference type="EMBL" id="QZCG01000009">
    <property type="protein sequence ID" value="RJE84034.1"/>
    <property type="molecule type" value="Genomic_DNA"/>
</dbReference>
<accession>A0A418SSU2</accession>
<organism evidence="1 2">
    <name type="scientific">Paracoccus onubensis</name>
    <dbReference type="NCBI Taxonomy" id="1675788"/>
    <lineage>
        <taxon>Bacteria</taxon>
        <taxon>Pseudomonadati</taxon>
        <taxon>Pseudomonadota</taxon>
        <taxon>Alphaproteobacteria</taxon>
        <taxon>Rhodobacterales</taxon>
        <taxon>Paracoccaceae</taxon>
        <taxon>Paracoccus</taxon>
    </lineage>
</organism>
<evidence type="ECO:0000313" key="1">
    <source>
        <dbReference type="EMBL" id="RJE84034.1"/>
    </source>
</evidence>
<protein>
    <submittedName>
        <fullName evidence="1">Uncharacterized protein</fullName>
    </submittedName>
</protein>
<dbReference type="OrthoDB" id="7768569at2"/>